<name>A0A1F7ZIN6_9EURO</name>
<evidence type="ECO:0000256" key="2">
    <source>
        <dbReference type="ARBA" id="ARBA00022692"/>
    </source>
</evidence>
<keyword evidence="3" id="KW-0496">Mitochondrion</keyword>
<evidence type="ECO:0000256" key="5">
    <source>
        <dbReference type="ARBA" id="ARBA00023136"/>
    </source>
</evidence>
<feature type="repeat" description="Solcar" evidence="7">
    <location>
        <begin position="127"/>
        <end position="231"/>
    </location>
</feature>
<dbReference type="Proteomes" id="UP000179179">
    <property type="component" value="Unassembled WGS sequence"/>
</dbReference>
<feature type="region of interest" description="Disordered" evidence="8">
    <location>
        <begin position="759"/>
        <end position="782"/>
    </location>
</feature>
<keyword evidence="5 7" id="KW-0472">Membrane</keyword>
<evidence type="ECO:0000256" key="8">
    <source>
        <dbReference type="SAM" id="MobiDB-lite"/>
    </source>
</evidence>
<evidence type="ECO:0000256" key="1">
    <source>
        <dbReference type="ARBA" id="ARBA00004141"/>
    </source>
</evidence>
<dbReference type="SMART" id="SM01041">
    <property type="entry name" value="BRO1"/>
    <property type="match status" value="1"/>
</dbReference>
<dbReference type="InterPro" id="IPR025304">
    <property type="entry name" value="ALIX_V_dom"/>
</dbReference>
<organism evidence="10 11">
    <name type="scientific">Aspergillus bombycis</name>
    <dbReference type="NCBI Taxonomy" id="109264"/>
    <lineage>
        <taxon>Eukaryota</taxon>
        <taxon>Fungi</taxon>
        <taxon>Dikarya</taxon>
        <taxon>Ascomycota</taxon>
        <taxon>Pezizomycotina</taxon>
        <taxon>Eurotiomycetes</taxon>
        <taxon>Eurotiomycetidae</taxon>
        <taxon>Eurotiales</taxon>
        <taxon>Aspergillaceae</taxon>
        <taxon>Aspergillus</taxon>
    </lineage>
</organism>
<dbReference type="SUPFAM" id="SSF103506">
    <property type="entry name" value="Mitochondrial carrier"/>
    <property type="match status" value="1"/>
</dbReference>
<feature type="compositionally biased region" description="Polar residues" evidence="8">
    <location>
        <begin position="1086"/>
        <end position="1095"/>
    </location>
</feature>
<dbReference type="Gene3D" id="1.25.40.280">
    <property type="entry name" value="alix/aip1 like domains"/>
    <property type="match status" value="1"/>
</dbReference>
<dbReference type="CDD" id="cd09241">
    <property type="entry name" value="BRO1_ScRim20-like"/>
    <property type="match status" value="1"/>
</dbReference>
<dbReference type="InterPro" id="IPR018108">
    <property type="entry name" value="MCP_transmembrane"/>
</dbReference>
<dbReference type="GO" id="GO:0005768">
    <property type="term" value="C:endosome"/>
    <property type="evidence" value="ECO:0007669"/>
    <property type="project" value="TreeGrafter"/>
</dbReference>
<evidence type="ECO:0000256" key="7">
    <source>
        <dbReference type="PROSITE-ProRule" id="PRU00282"/>
    </source>
</evidence>
<protein>
    <submittedName>
        <fullName evidence="10">pH-response regulator protein palA/RIM20</fullName>
    </submittedName>
</protein>
<comment type="subcellular location">
    <subcellularLocation>
        <location evidence="1">Membrane</location>
        <topology evidence="1">Multi-pass membrane protein</topology>
    </subcellularLocation>
</comment>
<dbReference type="FunFam" id="1.50.40.10:FF:000167">
    <property type="entry name" value="Uncharacterized mitochondrial carrier C29A3.11c"/>
    <property type="match status" value="1"/>
</dbReference>
<dbReference type="PROSITE" id="PS50920">
    <property type="entry name" value="SOLCAR"/>
    <property type="match status" value="2"/>
</dbReference>
<evidence type="ECO:0000256" key="6">
    <source>
        <dbReference type="ARBA" id="ARBA00038154"/>
    </source>
</evidence>
<dbReference type="GO" id="GO:0016020">
    <property type="term" value="C:membrane"/>
    <property type="evidence" value="ECO:0007669"/>
    <property type="project" value="UniProtKB-SubCell"/>
</dbReference>
<evidence type="ECO:0000256" key="4">
    <source>
        <dbReference type="ARBA" id="ARBA00022989"/>
    </source>
</evidence>
<feature type="domain" description="BRO1" evidence="9">
    <location>
        <begin position="295"/>
        <end position="688"/>
    </location>
</feature>
<dbReference type="Pfam" id="PF00153">
    <property type="entry name" value="Mito_carr"/>
    <property type="match status" value="2"/>
</dbReference>
<dbReference type="PANTHER" id="PTHR23030">
    <property type="entry name" value="PCD6 INTERACTING PROTEIN-RELATED"/>
    <property type="match status" value="1"/>
</dbReference>
<feature type="compositionally biased region" description="Basic and acidic residues" evidence="8">
    <location>
        <begin position="759"/>
        <end position="779"/>
    </location>
</feature>
<accession>A0A1F7ZIN6</accession>
<gene>
    <name evidence="10" type="ORF">ABOM_012010</name>
</gene>
<comment type="similarity">
    <text evidence="6">Belongs to the palA/RIM20 family.</text>
</comment>
<feature type="compositionally biased region" description="Low complexity" evidence="8">
    <location>
        <begin position="1039"/>
        <end position="1061"/>
    </location>
</feature>
<dbReference type="RefSeq" id="XP_022383028.1">
    <property type="nucleotide sequence ID" value="XM_022539138.1"/>
</dbReference>
<dbReference type="InterPro" id="IPR023395">
    <property type="entry name" value="MCP_dom_sf"/>
</dbReference>
<reference evidence="10 11" key="1">
    <citation type="journal article" date="2016" name="Genome Biol. Evol.">
        <title>Draft genome sequence of an aflatoxigenic Aspergillus species, A. bombycis.</title>
        <authorList>
            <person name="Moore G.G."/>
            <person name="Mack B.M."/>
            <person name="Beltz S.B."/>
            <person name="Gilbert M.K."/>
        </authorList>
    </citation>
    <scope>NUCLEOTIDE SEQUENCE [LARGE SCALE GENOMIC DNA]</scope>
    <source>
        <strain evidence="11">NRRL 26010</strain>
    </source>
</reference>
<feature type="repeat" description="Solcar" evidence="7">
    <location>
        <begin position="18"/>
        <end position="100"/>
    </location>
</feature>
<dbReference type="Pfam" id="PF13949">
    <property type="entry name" value="ALIX_LYPXL_bnd"/>
    <property type="match status" value="1"/>
</dbReference>
<dbReference type="PANTHER" id="PTHR23030:SF39">
    <property type="entry name" value="PROGRAMMED CELL DEATH 6-INTERACTING PROTEIN"/>
    <property type="match status" value="1"/>
</dbReference>
<dbReference type="Pfam" id="PF03097">
    <property type="entry name" value="BRO1"/>
    <property type="match status" value="1"/>
</dbReference>
<evidence type="ECO:0000313" key="10">
    <source>
        <dbReference type="EMBL" id="OGM39311.1"/>
    </source>
</evidence>
<dbReference type="PROSITE" id="PS51180">
    <property type="entry name" value="BRO1"/>
    <property type="match status" value="1"/>
</dbReference>
<comment type="caution">
    <text evidence="10">The sequence shown here is derived from an EMBL/GenBank/DDBJ whole genome shotgun (WGS) entry which is preliminary data.</text>
</comment>
<keyword evidence="2 7" id="KW-0812">Transmembrane</keyword>
<dbReference type="AlphaFoldDB" id="A0A1F7ZIN6"/>
<proteinExistence type="inferred from homology"/>
<dbReference type="CDD" id="cd09236">
    <property type="entry name" value="V_AnPalA_UmRIM20_like"/>
    <property type="match status" value="1"/>
</dbReference>
<dbReference type="OrthoDB" id="64867at2759"/>
<keyword evidence="4" id="KW-1133">Transmembrane helix</keyword>
<dbReference type="EMBL" id="LYCR01000222">
    <property type="protein sequence ID" value="OGM39311.1"/>
    <property type="molecule type" value="Genomic_DNA"/>
</dbReference>
<dbReference type="Gene3D" id="1.50.40.10">
    <property type="entry name" value="Mitochondrial carrier domain"/>
    <property type="match status" value="1"/>
</dbReference>
<evidence type="ECO:0000256" key="3">
    <source>
        <dbReference type="ARBA" id="ARBA00022792"/>
    </source>
</evidence>
<sequence>MPTGSTWMMDEATRNKFLKNYKTQVASATSTICATLAVTPLENVKTRMQTHNFKNVFQCVRYLWRTEGPRGYVAGALPPLASVTAVRVVNFSTYNAAKHRISDFFERMTGQSPLAMYNQPGSTPTVATFVTFTTAGLIAGLITSPLACPFELAKNVVQTSVLVSNRAQASPDAVKDPSLRNKPRLGTIEAIRQIVQRYGIRGLYTGFHLHALRDTLGSGLYFSVYETVKQVASKELGPDKSPFGGPMIAGAICSTVPWFCTYPLDTRKTRAQSVLLGKSSEVGEASAAVAKSSINILQIPFRRSHTVSLSDAITQYISTKYDQRPDMFADDLLIIDRLRNEAIHVQEPHISGISRLVTYAAQLKWLGGKFPVDIGVEFPWYPALGFNTSRPISQNNIRFELANILFNLVALYSQLAFSVNRTTPDGLKQACNYFCQAAGVLAHLRTDILPDLRTSPPEDMDDMTLQSLEQLLLAQGQECFWQKAVKDGLKDASVARLAAKVSDFYAEGGDYAVQSNAISPEWIHHMTAKHHHFAAAAQYRQSLDCLEKRKYGEEVARLRDSEVCVNEALKESRWINRTVLGDLQGLKNRVTEDLKRAEKDNDVIYLNPVPPKSELKIIDRACMVAAKAPSQVTDAISMLGDNGPLGQPLFSKLVPYAVHIAASIYSDRRDRLVNETIIGELETMTDKLRDLLSSLNLPGSLQALEKPLGLPPTLVSHAEEMRQQDGLNRLRRSLEDTARVKSNDKAAYNEGVELLAAEKAEDDSSRRKYGTDRWAREPSEAAAPKLYTSSREIDGYFSSAQSSDNLVEQKLKDSEAVFRVLTGTNRDLEMYVPSSRRAAIPPEVERESIRLRGCLSEVSRLENRRKRRAQALKDKARSDDISKALLKEAARLEREFPMQAIQASQFEDLFEEQLHLYDTDLEMVTQEQHEQDQISAQVREANRAFTRAHTGDASTKEREKALQELENGYLKYKEIISNIEVGRKFYNDLAKIVGRFRDDCKAFVHQRRMEASQIEGEITSVAAMASLNLSQPHLRQYSQQPAQPAQPVQPVQPAQPVQQPTQLPPQVPQPQPVQHQPPRDEPLTAPQPTRANTRPSMAPGVWSPDMGIRFGTQGTWDPSKGVKFS</sequence>
<evidence type="ECO:0000259" key="9">
    <source>
        <dbReference type="PROSITE" id="PS51180"/>
    </source>
</evidence>
<keyword evidence="3" id="KW-0999">Mitochondrion inner membrane</keyword>
<dbReference type="STRING" id="109264.A0A1F7ZIN6"/>
<dbReference type="GeneID" id="34455400"/>
<evidence type="ECO:0000313" key="11">
    <source>
        <dbReference type="Proteomes" id="UP000179179"/>
    </source>
</evidence>
<dbReference type="Gene3D" id="1.20.120.560">
    <property type="entry name" value="alix/aip1 in complex with the ypdl late domain"/>
    <property type="match status" value="1"/>
</dbReference>
<dbReference type="InterPro" id="IPR004328">
    <property type="entry name" value="BRO1_dom"/>
</dbReference>
<dbReference type="InterPro" id="IPR038499">
    <property type="entry name" value="BRO1_sf"/>
</dbReference>
<feature type="region of interest" description="Disordered" evidence="8">
    <location>
        <begin position="1034"/>
        <end position="1125"/>
    </location>
</feature>
<keyword evidence="11" id="KW-1185">Reference proteome</keyword>
<dbReference type="Gene3D" id="1.20.140.50">
    <property type="entry name" value="alix/aip1 like domains"/>
    <property type="match status" value="1"/>
</dbReference>
<feature type="compositionally biased region" description="Pro residues" evidence="8">
    <location>
        <begin position="1062"/>
        <end position="1071"/>
    </location>
</feature>